<feature type="region of interest" description="Disordered" evidence="1">
    <location>
        <begin position="72"/>
        <end position="153"/>
    </location>
</feature>
<sequence>MPGAVSSISSKFPKFPKRLERLERFAGVRVDWTESLGGLESGESAQCCVIVILCNGWNTGYTFDLMGPVAGEENGSSGGSAKAMNMNMNTNGADKGPGAFAPLPSLPRRNTSSKPASATKPRGKASLFHIRGDDDSNSDSDSNNNDDDDDARLGLDAFNYTTNLPAAPPPNLPARGLPALKLNPNTSFPALQLRLNTDEKPPLVMRPRNHYSPFKNNSLSNINSLNTSTPSFNNANLSGGAVPFPSSSPLSPQPPSQHIAFTSTPPAASTPSTAPQQSHPGAPAARPPLRPAVARTSSTPIFLSNGKPLKSSLKSSLPFAVNHPHTLSLSLSASASSAAAASSSASLSAPHQSSSLKSSSSSPNVAAATAKTAYPKESVIPMIPSNYTRAVLGIYARGRSASAASAASTPGAAANALGAGSVESVQRAVSEGAGHQQELSAESVSTSATTSSPPTPTTEHPQLQLQPHLRSLSLSALHPYFARASEHYDMGMGVGVGVDDLEHLRDGLGLGELEELESLETLESLMTPKNVHFAENDGLASVRVFNRSGRPKSLLRGGRRHAHAEHANANTNTHSDTNTNTNANMNNGDGDRDGGNGSDGRRDNDRANAEGEGEGVLSGGETETETEGESSTGYSSSAYGSSGYGYRASGYGASGWWGSGSARSTGGTGRRAWGWGDRQGGNGQGQGQGQGGEYPFPRVDAPSGQSSANAASASGLSTIQPPQSQSSQSQSSAQMQTQTTQTTANSGSNSGYAYTIDASASSPIPTPDPNPAGNVFIESIVLDEGGGAGKGKVNAGGNREGNGGGNGGEGPVLSGTVLVRNVTFEKAVFVRFTLDGWDTTSEVAARWVCGATPGDNASANRNSALLGTLLARSPHSSWDRFAFRISLLAYSTSLHARSLVLVARYLTGGGVGGGEWWDNNGGADYRVAFTKVKEASKEAKEGEDEARGMHGMQGMQGTEAKAKASGVRGSGSPWLGPLNVPRRVVVSAPVLRVACCSCAVAIPGDAPRLELRLRISSSTGDCDGDGDGDGVLDVVADVYDRFVVHVHAVRYPDGNWCQRTSTAATPAQALPAEEKRQAPTPPDTPPRTASPLPYTSNQAAASPSSPSSSYLSSSPRSGITISRTSPPTTPSKSTQLNESGKGVNGGGQGQGQGMSGGVSAIPFPMKRSPVPSPAGSRTGSPAPSPTLTSSPSLNPSLNPMGTGGMGMGMGIPTPKPSPSSSLANMSDLSSLTHGNGMGGVGLSSSPPFSTMGMGSYWPWAGPPSTARPPLSRSTASSNNNSSNSATGLSPRSTMKTAPAKLGGLSPVSSSLASSLASYPQLQMRVNTSPGLGAGLGVGAGTGTASDDEEEEEELVTPNDMGLHTAPRATGVGRSSSPPNEDTFSLSHSSGDEGLATPKPSHSALSSLSALSALSPSSPFPPTTTTTTTTGTGTPPTSPSSPSALAAANENGDIRGGLSRISGGGSDDELYKAFVRQWCFAAGPSAVVG</sequence>
<evidence type="ECO:0000259" key="2">
    <source>
        <dbReference type="PROSITE" id="PS51159"/>
    </source>
</evidence>
<feature type="compositionally biased region" description="Gly residues" evidence="1">
    <location>
        <begin position="798"/>
        <end position="809"/>
    </location>
</feature>
<feature type="region of interest" description="Disordered" evidence="1">
    <location>
        <begin position="656"/>
        <end position="750"/>
    </location>
</feature>
<dbReference type="GO" id="GO:0000164">
    <property type="term" value="C:protein phosphatase type 1 complex"/>
    <property type="evidence" value="ECO:0007669"/>
    <property type="project" value="TreeGrafter"/>
</dbReference>
<feature type="compositionally biased region" description="Basic and acidic residues" evidence="1">
    <location>
        <begin position="589"/>
        <end position="609"/>
    </location>
</feature>
<dbReference type="Proteomes" id="UP000027073">
    <property type="component" value="Unassembled WGS sequence"/>
</dbReference>
<feature type="region of interest" description="Disordered" evidence="1">
    <location>
        <begin position="1056"/>
        <end position="1465"/>
    </location>
</feature>
<dbReference type="Pfam" id="PF03370">
    <property type="entry name" value="CBM_21"/>
    <property type="match status" value="1"/>
</dbReference>
<feature type="region of interest" description="Disordered" evidence="1">
    <location>
        <begin position="788"/>
        <end position="809"/>
    </location>
</feature>
<accession>A0A067P6I9</accession>
<dbReference type="EMBL" id="KL198006">
    <property type="protein sequence ID" value="KDQ31521.1"/>
    <property type="molecule type" value="Genomic_DNA"/>
</dbReference>
<feature type="compositionally biased region" description="Polar residues" evidence="1">
    <location>
        <begin position="1372"/>
        <end position="1388"/>
    </location>
</feature>
<dbReference type="GO" id="GO:2001069">
    <property type="term" value="F:glycogen binding"/>
    <property type="evidence" value="ECO:0007669"/>
    <property type="project" value="TreeGrafter"/>
</dbReference>
<name>A0A067P6I9_PLEO1</name>
<protein>
    <submittedName>
        <fullName evidence="3">Carbohydrate-binding module family 21 protein</fullName>
    </submittedName>
</protein>
<feature type="compositionally biased region" description="Low complexity" evidence="1">
    <location>
        <begin position="440"/>
        <end position="452"/>
    </location>
</feature>
<feature type="compositionally biased region" description="Gly residues" evidence="1">
    <location>
        <begin position="1331"/>
        <end position="1341"/>
    </location>
</feature>
<reference evidence="4" key="1">
    <citation type="journal article" date="2014" name="Proc. Natl. Acad. Sci. U.S.A.">
        <title>Extensive sampling of basidiomycete genomes demonstrates inadequacy of the white-rot/brown-rot paradigm for wood decay fungi.</title>
        <authorList>
            <person name="Riley R."/>
            <person name="Salamov A.A."/>
            <person name="Brown D.W."/>
            <person name="Nagy L.G."/>
            <person name="Floudas D."/>
            <person name="Held B.W."/>
            <person name="Levasseur A."/>
            <person name="Lombard V."/>
            <person name="Morin E."/>
            <person name="Otillar R."/>
            <person name="Lindquist E.A."/>
            <person name="Sun H."/>
            <person name="LaButti K.M."/>
            <person name="Schmutz J."/>
            <person name="Jabbour D."/>
            <person name="Luo H."/>
            <person name="Baker S.E."/>
            <person name="Pisabarro A.G."/>
            <person name="Walton J.D."/>
            <person name="Blanchette R.A."/>
            <person name="Henrissat B."/>
            <person name="Martin F."/>
            <person name="Cullen D."/>
            <person name="Hibbett D.S."/>
            <person name="Grigoriev I.V."/>
        </authorList>
    </citation>
    <scope>NUCLEOTIDE SEQUENCE [LARGE SCALE GENOMIC DNA]</scope>
    <source>
        <strain evidence="4">PC15</strain>
    </source>
</reference>
<dbReference type="PANTHER" id="PTHR12307">
    <property type="entry name" value="PROTEIN PHOSPHATASE 1 REGULATORY SUBUNIT"/>
    <property type="match status" value="1"/>
</dbReference>
<dbReference type="GO" id="GO:0005979">
    <property type="term" value="P:regulation of glycogen biosynthetic process"/>
    <property type="evidence" value="ECO:0007669"/>
    <property type="project" value="TreeGrafter"/>
</dbReference>
<feature type="compositionally biased region" description="Low complexity" evidence="1">
    <location>
        <begin position="1086"/>
        <end position="1134"/>
    </location>
</feature>
<feature type="compositionally biased region" description="Low complexity" evidence="1">
    <location>
        <begin position="701"/>
        <end position="750"/>
    </location>
</feature>
<evidence type="ECO:0000256" key="1">
    <source>
        <dbReference type="SAM" id="MobiDB-lite"/>
    </source>
</evidence>
<dbReference type="STRING" id="1137138.A0A067P6I9"/>
<gene>
    <name evidence="3" type="ORF">PLEOSDRAFT_1096303</name>
</gene>
<feature type="region of interest" description="Disordered" evidence="1">
    <location>
        <begin position="427"/>
        <end position="463"/>
    </location>
</feature>
<feature type="compositionally biased region" description="Acidic residues" evidence="1">
    <location>
        <begin position="1345"/>
        <end position="1354"/>
    </location>
</feature>
<dbReference type="InterPro" id="IPR005036">
    <property type="entry name" value="CBM21_dom"/>
</dbReference>
<dbReference type="PANTHER" id="PTHR12307:SF36">
    <property type="entry name" value="GLYCOGEN-BINDING SUBUNIT 76A"/>
    <property type="match status" value="1"/>
</dbReference>
<feature type="compositionally biased region" description="Low complexity" evidence="1">
    <location>
        <begin position="1399"/>
        <end position="1447"/>
    </location>
</feature>
<dbReference type="OrthoDB" id="1881at2759"/>
<organism evidence="3 4">
    <name type="scientific">Pleurotus ostreatus (strain PC15)</name>
    <name type="common">Oyster mushroom</name>
    <dbReference type="NCBI Taxonomy" id="1137138"/>
    <lineage>
        <taxon>Eukaryota</taxon>
        <taxon>Fungi</taxon>
        <taxon>Dikarya</taxon>
        <taxon>Basidiomycota</taxon>
        <taxon>Agaricomycotina</taxon>
        <taxon>Agaricomycetes</taxon>
        <taxon>Agaricomycetidae</taxon>
        <taxon>Agaricales</taxon>
        <taxon>Pleurotineae</taxon>
        <taxon>Pleurotaceae</taxon>
        <taxon>Pleurotus</taxon>
    </lineage>
</organism>
<feature type="compositionally biased region" description="Low complexity" evidence="1">
    <location>
        <begin position="629"/>
        <end position="640"/>
    </location>
</feature>
<feature type="compositionally biased region" description="Low complexity" evidence="1">
    <location>
        <begin position="567"/>
        <end position="588"/>
    </location>
</feature>
<feature type="compositionally biased region" description="Low complexity" evidence="1">
    <location>
        <begin position="1218"/>
        <end position="1231"/>
    </location>
</feature>
<feature type="compositionally biased region" description="Low complexity" evidence="1">
    <location>
        <begin position="1185"/>
        <end position="1200"/>
    </location>
</feature>
<dbReference type="Gene3D" id="2.60.40.2440">
    <property type="entry name" value="Carbohydrate binding type-21 domain"/>
    <property type="match status" value="1"/>
</dbReference>
<dbReference type="InterPro" id="IPR050782">
    <property type="entry name" value="PP1_regulatory_subunit_3"/>
</dbReference>
<dbReference type="HOGENOM" id="CLU_249299_0_0_1"/>
<dbReference type="PROSITE" id="PS51159">
    <property type="entry name" value="CBM21"/>
    <property type="match status" value="1"/>
</dbReference>
<evidence type="ECO:0000313" key="3">
    <source>
        <dbReference type="EMBL" id="KDQ31521.1"/>
    </source>
</evidence>
<feature type="compositionally biased region" description="Low complexity" evidence="1">
    <location>
        <begin position="659"/>
        <end position="676"/>
    </location>
</feature>
<feature type="compositionally biased region" description="Low complexity" evidence="1">
    <location>
        <begin position="1301"/>
        <end position="1322"/>
    </location>
</feature>
<dbReference type="InParanoid" id="A0A067P6I9"/>
<feature type="region of interest" description="Disordered" evidence="1">
    <location>
        <begin position="243"/>
        <end position="294"/>
    </location>
</feature>
<proteinExistence type="predicted"/>
<dbReference type="VEuPathDB" id="FungiDB:PLEOSDRAFT_1096303"/>
<evidence type="ECO:0000313" key="4">
    <source>
        <dbReference type="Proteomes" id="UP000027073"/>
    </source>
</evidence>
<dbReference type="GO" id="GO:0008157">
    <property type="term" value="F:protein phosphatase 1 binding"/>
    <property type="evidence" value="ECO:0007669"/>
    <property type="project" value="TreeGrafter"/>
</dbReference>
<feature type="region of interest" description="Disordered" evidence="1">
    <location>
        <begin position="550"/>
        <end position="640"/>
    </location>
</feature>
<feature type="compositionally biased region" description="Low complexity" evidence="1">
    <location>
        <begin position="245"/>
        <end position="284"/>
    </location>
</feature>
<feature type="compositionally biased region" description="Low complexity" evidence="1">
    <location>
        <begin position="1273"/>
        <end position="1286"/>
    </location>
</feature>
<feature type="compositionally biased region" description="Gly residues" evidence="1">
    <location>
        <begin position="1142"/>
        <end position="1156"/>
    </location>
</feature>
<dbReference type="InterPro" id="IPR038175">
    <property type="entry name" value="CBM21_dom_sf"/>
</dbReference>
<feature type="domain" description="CBM21" evidence="2">
    <location>
        <begin position="792"/>
        <end position="928"/>
    </location>
</feature>
<feature type="compositionally biased region" description="Gly residues" evidence="1">
    <location>
        <begin position="677"/>
        <end position="692"/>
    </location>
</feature>